<keyword evidence="3" id="KW-1133">Transmembrane helix</keyword>
<evidence type="ECO:0000256" key="2">
    <source>
        <dbReference type="ARBA" id="ARBA00022679"/>
    </source>
</evidence>
<dbReference type="GO" id="GO:0032580">
    <property type="term" value="C:Golgi cisterna membrane"/>
    <property type="evidence" value="ECO:0007669"/>
    <property type="project" value="UniProtKB-SubCell"/>
</dbReference>
<dbReference type="EC" id="2.4.1.-" evidence="3"/>
<keyword evidence="2 3" id="KW-0808">Transferase</keyword>
<comment type="pathway">
    <text evidence="3">Protein modification; protein glycosylation.</text>
</comment>
<dbReference type="PANTHER" id="PTHR11927:SF9">
    <property type="entry name" value="L-FUCOSYLTRANSFERASE"/>
    <property type="match status" value="1"/>
</dbReference>
<sequence length="408" mass="47149">MIIKSNPTKIPKNGSSSVGFLRMLKILYLSVAFVLTYYFFYLSEIQDVDNTAQIIDNTAQIIDNIAQMSRINDSQDNCPNKIVWISASRGFTGNKMMDYATVYVVARELKGGHVGVLCGQRGDLDKMFKNIVLDDLPTECQKRKEKQGFDFYNWDAGLELHGIIYNRSHSVADVESFSAAHDDVSIKYYKWFPILYLKYLDELKYTFQFRDHIMTEAQTTIELVRRLYAGSKKPLLFVGTHVRRGDYKEHLKALYHMDLLGPSFFVKGMEYFNDKFSDKYLVIFLAVSNDDDWVTKHLKFEHFYIVSKNAESDMALLSLCNHTITDYGTFGFWPSLFHGGEHYTTNAYEDFIVATMYQIKRWTVINVTSPLVTSPYSDTWLREWGEPETALTKPLNREPDGSVTTQLQ</sequence>
<feature type="transmembrane region" description="Helical" evidence="3">
    <location>
        <begin position="20"/>
        <end position="40"/>
    </location>
</feature>
<name>A0A8D8XE66_9HEMI</name>
<comment type="subcellular location">
    <subcellularLocation>
        <location evidence="3">Golgi apparatus</location>
        <location evidence="3">Golgi stack membrane</location>
        <topology evidence="3">Single-pass type II membrane protein</topology>
    </subcellularLocation>
</comment>
<proteinExistence type="inferred from homology"/>
<protein>
    <recommendedName>
        <fullName evidence="3">L-Fucosyltransferase</fullName>
        <ecNumber evidence="3">2.4.1.-</ecNumber>
    </recommendedName>
</protein>
<accession>A0A8D8XE66</accession>
<dbReference type="AlphaFoldDB" id="A0A8D8XE66"/>
<keyword evidence="3" id="KW-0333">Golgi apparatus</keyword>
<keyword evidence="3" id="KW-0812">Transmembrane</keyword>
<dbReference type="Pfam" id="PF01531">
    <property type="entry name" value="Glyco_transf_11"/>
    <property type="match status" value="1"/>
</dbReference>
<dbReference type="GO" id="GO:0008107">
    <property type="term" value="F:galactoside 2-alpha-L-fucosyltransferase activity"/>
    <property type="evidence" value="ECO:0007669"/>
    <property type="project" value="InterPro"/>
</dbReference>
<organism evidence="4">
    <name type="scientific">Cacopsylla melanoneura</name>
    <dbReference type="NCBI Taxonomy" id="428564"/>
    <lineage>
        <taxon>Eukaryota</taxon>
        <taxon>Metazoa</taxon>
        <taxon>Ecdysozoa</taxon>
        <taxon>Arthropoda</taxon>
        <taxon>Hexapoda</taxon>
        <taxon>Insecta</taxon>
        <taxon>Pterygota</taxon>
        <taxon>Neoptera</taxon>
        <taxon>Paraneoptera</taxon>
        <taxon>Hemiptera</taxon>
        <taxon>Sternorrhyncha</taxon>
        <taxon>Psylloidea</taxon>
        <taxon>Psyllidae</taxon>
        <taxon>Psyllinae</taxon>
        <taxon>Cacopsylla</taxon>
    </lineage>
</organism>
<dbReference type="InterPro" id="IPR002516">
    <property type="entry name" value="Glyco_trans_11"/>
</dbReference>
<dbReference type="UniPathway" id="UPA00378"/>
<dbReference type="GO" id="GO:0005975">
    <property type="term" value="P:carbohydrate metabolic process"/>
    <property type="evidence" value="ECO:0007669"/>
    <property type="project" value="InterPro"/>
</dbReference>
<comment type="similarity">
    <text evidence="3">Belongs to the glycosyltransferase 11 family.</text>
</comment>
<keyword evidence="3" id="KW-0325">Glycoprotein</keyword>
<keyword evidence="1 3" id="KW-0328">Glycosyltransferase</keyword>
<evidence type="ECO:0000256" key="1">
    <source>
        <dbReference type="ARBA" id="ARBA00022676"/>
    </source>
</evidence>
<keyword evidence="3" id="KW-0472">Membrane</keyword>
<evidence type="ECO:0000313" key="4">
    <source>
        <dbReference type="EMBL" id="CAG6693868.1"/>
    </source>
</evidence>
<dbReference type="EMBL" id="HBUF01314891">
    <property type="protein sequence ID" value="CAG6693868.1"/>
    <property type="molecule type" value="Transcribed_RNA"/>
</dbReference>
<dbReference type="PANTHER" id="PTHR11927">
    <property type="entry name" value="GALACTOSIDE 2-L-FUCOSYLTRANSFERASE"/>
    <property type="match status" value="1"/>
</dbReference>
<keyword evidence="3" id="KW-0735">Signal-anchor</keyword>
<evidence type="ECO:0000256" key="3">
    <source>
        <dbReference type="RuleBase" id="RU363129"/>
    </source>
</evidence>
<reference evidence="4" key="1">
    <citation type="submission" date="2021-05" db="EMBL/GenBank/DDBJ databases">
        <authorList>
            <person name="Alioto T."/>
            <person name="Alioto T."/>
            <person name="Gomez Garrido J."/>
        </authorList>
    </citation>
    <scope>NUCLEOTIDE SEQUENCE</scope>
</reference>